<protein>
    <recommendedName>
        <fullName evidence="10">tRNA dimethylallyltransferase</fullName>
        <ecNumber evidence="10">2.5.1.75</ecNumber>
    </recommendedName>
    <alternativeName>
        <fullName evidence="10">Dimethylallyl diphosphate:tRNA dimethylallyltransferase</fullName>
        <shortName evidence="10">DMAPP:tRNA dimethylallyltransferase</shortName>
        <shortName evidence="10">DMATase</shortName>
    </alternativeName>
    <alternativeName>
        <fullName evidence="10">Isopentenyl-diphosphate:tRNA isopentenyltransferase</fullName>
        <shortName evidence="10">IPP transferase</shortName>
        <shortName evidence="10">IPPT</shortName>
        <shortName evidence="10">IPTase</shortName>
    </alternativeName>
</protein>
<feature type="binding site" evidence="10">
    <location>
        <begin position="24"/>
        <end position="29"/>
    </location>
    <ligand>
        <name>substrate</name>
    </ligand>
</feature>
<dbReference type="EC" id="2.5.1.75" evidence="10"/>
<feature type="region of interest" description="Interaction with substrate tRNA" evidence="10">
    <location>
        <begin position="171"/>
        <end position="175"/>
    </location>
</feature>
<feature type="binding site" evidence="10">
    <location>
        <begin position="22"/>
        <end position="29"/>
    </location>
    <ligand>
        <name>ATP</name>
        <dbReference type="ChEBI" id="CHEBI:30616"/>
    </ligand>
</feature>
<comment type="subunit">
    <text evidence="10">Monomer.</text>
</comment>
<keyword evidence="8 10" id="KW-0460">Magnesium</keyword>
<keyword evidence="6 10" id="KW-0547">Nucleotide-binding</keyword>
<dbReference type="GO" id="GO:0052381">
    <property type="term" value="F:tRNA dimethylallyltransferase activity"/>
    <property type="evidence" value="ECO:0007669"/>
    <property type="project" value="UniProtKB-EC"/>
</dbReference>
<keyword evidence="5 10" id="KW-0819">tRNA processing</keyword>
<comment type="cofactor">
    <cofactor evidence="1 10">
        <name>Mg(2+)</name>
        <dbReference type="ChEBI" id="CHEBI:18420"/>
    </cofactor>
</comment>
<keyword evidence="4 10" id="KW-0808">Transferase</keyword>
<evidence type="ECO:0000256" key="8">
    <source>
        <dbReference type="ARBA" id="ARBA00022842"/>
    </source>
</evidence>
<comment type="caution">
    <text evidence="14">The sequence shown here is derived from an EMBL/GenBank/DDBJ whole genome shotgun (WGS) entry which is preliminary data.</text>
</comment>
<comment type="caution">
    <text evidence="10">Lacks conserved residue(s) required for the propagation of feature annotation.</text>
</comment>
<evidence type="ECO:0000256" key="3">
    <source>
        <dbReference type="ARBA" id="ARBA00005842"/>
    </source>
</evidence>
<dbReference type="Pfam" id="PF01715">
    <property type="entry name" value="IPPT"/>
    <property type="match status" value="1"/>
</dbReference>
<feature type="region of interest" description="Interaction with substrate tRNA" evidence="10">
    <location>
        <begin position="47"/>
        <end position="50"/>
    </location>
</feature>
<dbReference type="NCBIfam" id="TIGR00174">
    <property type="entry name" value="miaA"/>
    <property type="match status" value="1"/>
</dbReference>
<proteinExistence type="inferred from homology"/>
<dbReference type="InterPro" id="IPR018022">
    <property type="entry name" value="IPT"/>
</dbReference>
<keyword evidence="7 10" id="KW-0067">ATP-binding</keyword>
<comment type="catalytic activity">
    <reaction evidence="9 10 11">
        <text>adenosine(37) in tRNA + dimethylallyl diphosphate = N(6)-dimethylallyladenosine(37) in tRNA + diphosphate</text>
        <dbReference type="Rhea" id="RHEA:26482"/>
        <dbReference type="Rhea" id="RHEA-COMP:10162"/>
        <dbReference type="Rhea" id="RHEA-COMP:10375"/>
        <dbReference type="ChEBI" id="CHEBI:33019"/>
        <dbReference type="ChEBI" id="CHEBI:57623"/>
        <dbReference type="ChEBI" id="CHEBI:74411"/>
        <dbReference type="ChEBI" id="CHEBI:74415"/>
        <dbReference type="EC" id="2.5.1.75"/>
    </reaction>
</comment>
<dbReference type="InterPro" id="IPR027417">
    <property type="entry name" value="P-loop_NTPase"/>
</dbReference>
<dbReference type="EMBL" id="JAVRHY010000003">
    <property type="protein sequence ID" value="MDT0617764.1"/>
    <property type="molecule type" value="Genomic_DNA"/>
</dbReference>
<evidence type="ECO:0000256" key="12">
    <source>
        <dbReference type="RuleBase" id="RU003784"/>
    </source>
</evidence>
<dbReference type="Proteomes" id="UP001259982">
    <property type="component" value="Unassembled WGS sequence"/>
</dbReference>
<evidence type="ECO:0000313" key="14">
    <source>
        <dbReference type="EMBL" id="MDT0617764.1"/>
    </source>
</evidence>
<evidence type="ECO:0000256" key="10">
    <source>
        <dbReference type="HAMAP-Rule" id="MF_00185"/>
    </source>
</evidence>
<dbReference type="SUPFAM" id="SSF52540">
    <property type="entry name" value="P-loop containing nucleoside triphosphate hydrolases"/>
    <property type="match status" value="2"/>
</dbReference>
<comment type="function">
    <text evidence="2 10 12">Catalyzes the transfer of a dimethylallyl group onto the adenine at position 37 in tRNAs that read codons beginning with uridine, leading to the formation of N6-(dimethylallyl)adenosine (i(6)A).</text>
</comment>
<keyword evidence="15" id="KW-1185">Reference proteome</keyword>
<gene>
    <name evidence="10 14" type="primary">miaA</name>
    <name evidence="14" type="ORF">RM531_04700</name>
</gene>
<dbReference type="PANTHER" id="PTHR11088">
    <property type="entry name" value="TRNA DIMETHYLALLYLTRANSFERASE"/>
    <property type="match status" value="1"/>
</dbReference>
<feature type="site" description="Interaction with substrate tRNA" evidence="10">
    <location>
        <position position="113"/>
    </location>
</feature>
<name>A0ABU3B5M3_9GAMM</name>
<evidence type="ECO:0000256" key="1">
    <source>
        <dbReference type="ARBA" id="ARBA00001946"/>
    </source>
</evidence>
<evidence type="ECO:0000313" key="15">
    <source>
        <dbReference type="Proteomes" id="UP001259982"/>
    </source>
</evidence>
<evidence type="ECO:0000256" key="2">
    <source>
        <dbReference type="ARBA" id="ARBA00003213"/>
    </source>
</evidence>
<evidence type="ECO:0000256" key="5">
    <source>
        <dbReference type="ARBA" id="ARBA00022694"/>
    </source>
</evidence>
<dbReference type="Gene3D" id="1.10.20.140">
    <property type="match status" value="1"/>
</dbReference>
<dbReference type="PANTHER" id="PTHR11088:SF60">
    <property type="entry name" value="TRNA DIMETHYLALLYLTRANSFERASE"/>
    <property type="match status" value="1"/>
</dbReference>
<comment type="similarity">
    <text evidence="3 10 13">Belongs to the IPP transferase family.</text>
</comment>
<evidence type="ECO:0000256" key="4">
    <source>
        <dbReference type="ARBA" id="ARBA00022679"/>
    </source>
</evidence>
<dbReference type="InterPro" id="IPR039657">
    <property type="entry name" value="Dimethylallyltransferase"/>
</dbReference>
<evidence type="ECO:0000256" key="6">
    <source>
        <dbReference type="ARBA" id="ARBA00022741"/>
    </source>
</evidence>
<evidence type="ECO:0000256" key="11">
    <source>
        <dbReference type="RuleBase" id="RU003783"/>
    </source>
</evidence>
<sequence>MTKPETRNSQPETEKPVVFLMGPTASGKTDAALALAERLPVDLISVDSAMVYRGMDIGTAKPSSEVRRRVPHRLVDIRDPAEGYSAADFATDARREIDRSHAAGRVPLLVGGTMLYFRALSEGLSPLPPADAAIRAELTADAERHGWPQLHARLVKQDPVTARRLHPNDGQRIQRALEIVSLTGRPASDIQGDRQTDAVAAGAVRLALVPGDRARLHQRIESRFHAMLDQGFIEEVENLQRRPDLNREMPAMRAVGYRQLWHYLAGEWSYEEAVQRGIFASRQLAKRQLTWLRRDHRPRWFDADTATIIDDIHDTLARALELA</sequence>
<evidence type="ECO:0000256" key="7">
    <source>
        <dbReference type="ARBA" id="ARBA00022840"/>
    </source>
</evidence>
<evidence type="ECO:0000256" key="13">
    <source>
        <dbReference type="RuleBase" id="RU003785"/>
    </source>
</evidence>
<feature type="site" description="Interaction with substrate tRNA" evidence="10">
    <location>
        <position position="135"/>
    </location>
</feature>
<reference evidence="14 15" key="1">
    <citation type="submission" date="2023-09" db="EMBL/GenBank/DDBJ databases">
        <authorList>
            <person name="Rey-Velasco X."/>
        </authorList>
    </citation>
    <scope>NUCLEOTIDE SEQUENCE [LARGE SCALE GENOMIC DNA]</scope>
    <source>
        <strain evidence="14 15">P385</strain>
    </source>
</reference>
<dbReference type="RefSeq" id="WP_311657659.1">
    <property type="nucleotide sequence ID" value="NZ_JAVRHY010000003.1"/>
</dbReference>
<evidence type="ECO:0000256" key="9">
    <source>
        <dbReference type="ARBA" id="ARBA00049563"/>
    </source>
</evidence>
<dbReference type="HAMAP" id="MF_00185">
    <property type="entry name" value="IPP_trans"/>
    <property type="match status" value="1"/>
</dbReference>
<dbReference type="Gene3D" id="3.40.50.300">
    <property type="entry name" value="P-loop containing nucleotide triphosphate hydrolases"/>
    <property type="match status" value="1"/>
</dbReference>
<organism evidence="14 15">
    <name type="scientific">Spectribacter acetivorans</name>
    <dbReference type="NCBI Taxonomy" id="3075603"/>
    <lineage>
        <taxon>Bacteria</taxon>
        <taxon>Pseudomonadati</taxon>
        <taxon>Pseudomonadota</taxon>
        <taxon>Gammaproteobacteria</taxon>
        <taxon>Salinisphaerales</taxon>
        <taxon>Salinisphaeraceae</taxon>
        <taxon>Spectribacter</taxon>
    </lineage>
</organism>
<accession>A0ABU3B5M3</accession>